<evidence type="ECO:0000313" key="2">
    <source>
        <dbReference type="EMBL" id="SOB60466.1"/>
    </source>
</evidence>
<organism evidence="2 3">
    <name type="scientific">Pseudodesulfovibrio profundus</name>
    <dbReference type="NCBI Taxonomy" id="57320"/>
    <lineage>
        <taxon>Bacteria</taxon>
        <taxon>Pseudomonadati</taxon>
        <taxon>Thermodesulfobacteriota</taxon>
        <taxon>Desulfovibrionia</taxon>
        <taxon>Desulfovibrionales</taxon>
        <taxon>Desulfovibrionaceae</taxon>
    </lineage>
</organism>
<dbReference type="InterPro" id="IPR007939">
    <property type="entry name" value="Cu-R_B_prcur"/>
</dbReference>
<evidence type="ECO:0000256" key="1">
    <source>
        <dbReference type="SAM" id="SignalP"/>
    </source>
</evidence>
<feature type="chain" id="PRO_5012767629" evidence="1">
    <location>
        <begin position="21"/>
        <end position="237"/>
    </location>
</feature>
<dbReference type="GO" id="GO:0009279">
    <property type="term" value="C:cell outer membrane"/>
    <property type="evidence" value="ECO:0007669"/>
    <property type="project" value="InterPro"/>
</dbReference>
<dbReference type="RefSeq" id="WP_097013188.1">
    <property type="nucleotide sequence ID" value="NZ_LT907975.1"/>
</dbReference>
<dbReference type="OrthoDB" id="9778934at2"/>
<protein>
    <submittedName>
        <fullName evidence="2">Copper resistance protein B</fullName>
    </submittedName>
</protein>
<dbReference type="GO" id="GO:0005507">
    <property type="term" value="F:copper ion binding"/>
    <property type="evidence" value="ECO:0007669"/>
    <property type="project" value="InterPro"/>
</dbReference>
<dbReference type="Pfam" id="PF05275">
    <property type="entry name" value="CopB"/>
    <property type="match status" value="1"/>
</dbReference>
<dbReference type="EMBL" id="LT907975">
    <property type="protein sequence ID" value="SOB60466.1"/>
    <property type="molecule type" value="Genomic_DNA"/>
</dbReference>
<dbReference type="AlphaFoldDB" id="A0A2C8FE68"/>
<proteinExistence type="predicted"/>
<reference evidence="3" key="1">
    <citation type="submission" date="2017-09" db="EMBL/GenBank/DDBJ databases">
        <authorList>
            <person name="Regsiter A."/>
            <person name="William W."/>
        </authorList>
    </citation>
    <scope>NUCLEOTIDE SEQUENCE [LARGE SCALE GENOMIC DNA]</scope>
    <source>
        <strain evidence="3">500-1</strain>
    </source>
</reference>
<dbReference type="Proteomes" id="UP000219215">
    <property type="component" value="Chromosome DPRO"/>
</dbReference>
<keyword evidence="3" id="KW-1185">Reference proteome</keyword>
<feature type="signal peptide" evidence="1">
    <location>
        <begin position="1"/>
        <end position="20"/>
    </location>
</feature>
<evidence type="ECO:0000313" key="3">
    <source>
        <dbReference type="Proteomes" id="UP000219215"/>
    </source>
</evidence>
<name>A0A2C8FE68_9BACT</name>
<sequence length="237" mass="27574">MNRYIILILAFLSLPMVSFAEEMEDDPLLFSLMVDKLEMRTADDSNPVEWDASFWVGKDINKLMFKTEGEYHDQKLEEVEYQALYNRAISAFWDLHVGGRKDTYQEPGKPDRNWFAIGFEGVAPYNIEIDTALFLGEEGRSSLRFKAEYEILFTQRLVLVPEVEMDFYGTDDSETQTGSGLSETELGMRLKYEIKREFAPYIGVNWSRLWGQTADYAKDEGEDFDNIRFVTGVSFWF</sequence>
<dbReference type="GO" id="GO:0006878">
    <property type="term" value="P:intracellular copper ion homeostasis"/>
    <property type="evidence" value="ECO:0007669"/>
    <property type="project" value="InterPro"/>
</dbReference>
<dbReference type="KEGG" id="pprf:DPRO_3550"/>
<accession>A0A2C8FE68</accession>
<keyword evidence="1" id="KW-0732">Signal</keyword>
<gene>
    <name evidence="2" type="primary">copB</name>
    <name evidence="2" type="ORF">DPRO_3550</name>
</gene>